<keyword evidence="3" id="KW-0812">Transmembrane</keyword>
<dbReference type="CDD" id="cd00112">
    <property type="entry name" value="LDLa"/>
    <property type="match status" value="3"/>
</dbReference>
<keyword evidence="4" id="KW-0677">Repeat</keyword>
<evidence type="ECO:0000256" key="4">
    <source>
        <dbReference type="ARBA" id="ARBA00022737"/>
    </source>
</evidence>
<dbReference type="Proteomes" id="UP000031668">
    <property type="component" value="Unassembled WGS sequence"/>
</dbReference>
<evidence type="ECO:0000256" key="1">
    <source>
        <dbReference type="ARBA" id="ARBA00004167"/>
    </source>
</evidence>
<feature type="disulfide bond" evidence="8">
    <location>
        <begin position="88"/>
        <end position="106"/>
    </location>
</feature>
<dbReference type="SMART" id="SM00192">
    <property type="entry name" value="LDLa"/>
    <property type="match status" value="6"/>
</dbReference>
<name>A0A0C2J9A8_THEKT</name>
<dbReference type="InterPro" id="IPR036055">
    <property type="entry name" value="LDL_receptor-like_sf"/>
</dbReference>
<evidence type="ECO:0000256" key="2">
    <source>
        <dbReference type="ARBA" id="ARBA00004308"/>
    </source>
</evidence>
<keyword evidence="10" id="KW-1185">Reference proteome</keyword>
<feature type="disulfide bond" evidence="8">
    <location>
        <begin position="262"/>
        <end position="277"/>
    </location>
</feature>
<feature type="disulfide bond" evidence="8">
    <location>
        <begin position="158"/>
        <end position="170"/>
    </location>
</feature>
<feature type="disulfide bond" evidence="8">
    <location>
        <begin position="165"/>
        <end position="183"/>
    </location>
</feature>
<evidence type="ECO:0000256" key="3">
    <source>
        <dbReference type="ARBA" id="ARBA00022692"/>
    </source>
</evidence>
<keyword evidence="7 8" id="KW-1015">Disulfide bond</keyword>
<feature type="disulfide bond" evidence="8">
    <location>
        <begin position="139"/>
        <end position="154"/>
    </location>
</feature>
<sequence length="381" mass="43421">MIGETIHFHNNIKIGHIQLGISGCMYVNNYPDVHHPCRFSKCDIFCLPTSNNGYVCDCPDHMKYSPDDHRCMCNDQTVQYCHRNEFQCKNNKCIPSTKICNQVDDCGDGTDEYGCTTSCQYGYMFCEVDRKCIRWEQICDGKIDCSDKFDEIDCKITCGNSQFKCGNERCISIGKMCNKVDDCGDGTDEFFYECSNIQHKCEKGGCIDTFKVCDEVYDCPGMEDERGCVFLLIQGMFLEFNISKLSCAMKCDGHCIHIDKMCDHITDCRDAVDELLCGIFSSRKTTTITVMADWTINVNPNLCVLMDRGSVTDSMIVWTEVMKRPAKVQHTSLESNICDRDHAFTCSSNDECIEMNQYCDGIEDCKDKSDETLDCRTYYNS</sequence>
<comment type="caution">
    <text evidence="8">Lacks conserved residue(s) required for the propagation of feature annotation.</text>
</comment>
<protein>
    <submittedName>
        <fullName evidence="9">Low-density lipoprotein receptor-related protein 2</fullName>
    </submittedName>
</protein>
<evidence type="ECO:0000313" key="9">
    <source>
        <dbReference type="EMBL" id="KII74399.1"/>
    </source>
</evidence>
<reference evidence="9 10" key="1">
    <citation type="journal article" date="2014" name="Genome Biol. Evol.">
        <title>The genome of the myxosporean Thelohanellus kitauei shows adaptations to nutrient acquisition within its fish host.</title>
        <authorList>
            <person name="Yang Y."/>
            <person name="Xiong J."/>
            <person name="Zhou Z."/>
            <person name="Huo F."/>
            <person name="Miao W."/>
            <person name="Ran C."/>
            <person name="Liu Y."/>
            <person name="Zhang J."/>
            <person name="Feng J."/>
            <person name="Wang M."/>
            <person name="Wang M."/>
            <person name="Wang L."/>
            <person name="Yao B."/>
        </authorList>
    </citation>
    <scope>NUCLEOTIDE SEQUENCE [LARGE SCALE GENOMIC DNA]</scope>
    <source>
        <strain evidence="9">Wuqing</strain>
    </source>
</reference>
<dbReference type="OrthoDB" id="10063075at2759"/>
<comment type="caution">
    <text evidence="9">The sequence shown here is derived from an EMBL/GenBank/DDBJ whole genome shotgun (WGS) entry which is preliminary data.</text>
</comment>
<gene>
    <name evidence="9" type="ORF">RF11_13321</name>
</gene>
<feature type="disulfide bond" evidence="8">
    <location>
        <begin position="194"/>
        <end position="206"/>
    </location>
</feature>
<dbReference type="EMBL" id="JWZT01000435">
    <property type="protein sequence ID" value="KII74399.1"/>
    <property type="molecule type" value="Genomic_DNA"/>
</dbReference>
<keyword evidence="5" id="KW-1133">Transmembrane helix</keyword>
<dbReference type="PROSITE" id="PS50068">
    <property type="entry name" value="LDLRA_2"/>
    <property type="match status" value="6"/>
</dbReference>
<organism evidence="9 10">
    <name type="scientific">Thelohanellus kitauei</name>
    <name type="common">Myxosporean</name>
    <dbReference type="NCBI Taxonomy" id="669202"/>
    <lineage>
        <taxon>Eukaryota</taxon>
        <taxon>Metazoa</taxon>
        <taxon>Cnidaria</taxon>
        <taxon>Myxozoa</taxon>
        <taxon>Myxosporea</taxon>
        <taxon>Bivalvulida</taxon>
        <taxon>Platysporina</taxon>
        <taxon>Myxobolidae</taxon>
        <taxon>Thelohanellus</taxon>
    </lineage>
</organism>
<proteinExistence type="predicted"/>
<dbReference type="GO" id="GO:0005886">
    <property type="term" value="C:plasma membrane"/>
    <property type="evidence" value="ECO:0007669"/>
    <property type="project" value="TreeGrafter"/>
</dbReference>
<evidence type="ECO:0000256" key="6">
    <source>
        <dbReference type="ARBA" id="ARBA00023136"/>
    </source>
</evidence>
<dbReference type="PROSITE" id="PS01209">
    <property type="entry name" value="LDLRA_1"/>
    <property type="match status" value="3"/>
</dbReference>
<comment type="subcellular location">
    <subcellularLocation>
        <location evidence="2">Endomembrane system</location>
    </subcellularLocation>
    <subcellularLocation>
        <location evidence="1">Membrane</location>
        <topology evidence="1">Single-pass membrane protein</topology>
    </subcellularLocation>
</comment>
<dbReference type="AlphaFoldDB" id="A0A0C2J9A8"/>
<feature type="disulfide bond" evidence="8">
    <location>
        <begin position="213"/>
        <end position="228"/>
    </location>
</feature>
<dbReference type="GO" id="GO:0016192">
    <property type="term" value="P:vesicle-mediated transport"/>
    <property type="evidence" value="ECO:0007669"/>
    <property type="project" value="UniProtKB-ARBA"/>
</dbReference>
<keyword evidence="9" id="KW-0449">Lipoprotein</keyword>
<dbReference type="PANTHER" id="PTHR24270">
    <property type="entry name" value="LOW-DENSITY LIPOPROTEIN RECEPTOR-RELATED"/>
    <property type="match status" value="1"/>
</dbReference>
<accession>A0A0C2J9A8</accession>
<dbReference type="InterPro" id="IPR050685">
    <property type="entry name" value="LDLR"/>
</dbReference>
<feature type="disulfide bond" evidence="8">
    <location>
        <begin position="201"/>
        <end position="219"/>
    </location>
</feature>
<keyword evidence="9" id="KW-0675">Receptor</keyword>
<keyword evidence="6" id="KW-0472">Membrane</keyword>
<dbReference type="SUPFAM" id="SSF57424">
    <property type="entry name" value="LDL receptor-like module"/>
    <property type="match status" value="6"/>
</dbReference>
<evidence type="ECO:0000313" key="10">
    <source>
        <dbReference type="Proteomes" id="UP000031668"/>
    </source>
</evidence>
<dbReference type="Pfam" id="PF00057">
    <property type="entry name" value="Ldl_recept_a"/>
    <property type="match status" value="3"/>
</dbReference>
<feature type="disulfide bond" evidence="8">
    <location>
        <begin position="81"/>
        <end position="93"/>
    </location>
</feature>
<dbReference type="GO" id="GO:0012505">
    <property type="term" value="C:endomembrane system"/>
    <property type="evidence" value="ECO:0007669"/>
    <property type="project" value="UniProtKB-SubCell"/>
</dbReference>
<dbReference type="Gene3D" id="2.10.25.10">
    <property type="entry name" value="Laminin"/>
    <property type="match status" value="1"/>
</dbReference>
<evidence type="ECO:0000256" key="7">
    <source>
        <dbReference type="ARBA" id="ARBA00023157"/>
    </source>
</evidence>
<dbReference type="PRINTS" id="PR00261">
    <property type="entry name" value="LDLRECEPTOR"/>
</dbReference>
<evidence type="ECO:0000256" key="5">
    <source>
        <dbReference type="ARBA" id="ARBA00022989"/>
    </source>
</evidence>
<dbReference type="OMA" id="MADWTIN"/>
<evidence type="ECO:0000256" key="8">
    <source>
        <dbReference type="PROSITE-ProRule" id="PRU00124"/>
    </source>
</evidence>
<dbReference type="InterPro" id="IPR002172">
    <property type="entry name" value="LDrepeatLR_classA_rpt"/>
</dbReference>
<dbReference type="Gene3D" id="4.10.400.10">
    <property type="entry name" value="Low-density Lipoprotein Receptor"/>
    <property type="match status" value="6"/>
</dbReference>
<dbReference type="InterPro" id="IPR023415">
    <property type="entry name" value="LDLR_class-A_CS"/>
</dbReference>
<feature type="disulfide bond" evidence="8">
    <location>
        <begin position="100"/>
        <end position="115"/>
    </location>
</feature>